<comment type="catalytic activity">
    <reaction evidence="1">
        <text>a 5'-end (N(7)-methyl 5'-triphosphoguanosine)-ribonucleoside in mRNA + S-adenosyl-L-methionine = a 5'-end (N(7)-methyl 5'-triphosphoguanosine)-(2'-O-methyl-ribonucleoside) in mRNA + S-adenosyl-L-homocysteine + H(+)</text>
        <dbReference type="Rhea" id="RHEA:67020"/>
        <dbReference type="Rhea" id="RHEA-COMP:17167"/>
        <dbReference type="Rhea" id="RHEA-COMP:17168"/>
        <dbReference type="ChEBI" id="CHEBI:15378"/>
        <dbReference type="ChEBI" id="CHEBI:57856"/>
        <dbReference type="ChEBI" id="CHEBI:59789"/>
        <dbReference type="ChEBI" id="CHEBI:156461"/>
        <dbReference type="ChEBI" id="CHEBI:167609"/>
        <dbReference type="EC" id="2.1.1.57"/>
    </reaction>
</comment>
<organism evidence="5 6">
    <name type="scientific">Necator americanus</name>
    <name type="common">Human hookworm</name>
    <dbReference type="NCBI Taxonomy" id="51031"/>
    <lineage>
        <taxon>Eukaryota</taxon>
        <taxon>Metazoa</taxon>
        <taxon>Ecdysozoa</taxon>
        <taxon>Nematoda</taxon>
        <taxon>Chromadorea</taxon>
        <taxon>Rhabditida</taxon>
        <taxon>Rhabditina</taxon>
        <taxon>Rhabditomorpha</taxon>
        <taxon>Strongyloidea</taxon>
        <taxon>Ancylostomatidae</taxon>
        <taxon>Bunostominae</taxon>
        <taxon>Necator</taxon>
    </lineage>
</organism>
<feature type="compositionally biased region" description="Basic and acidic residues" evidence="2">
    <location>
        <begin position="16"/>
        <end position="35"/>
    </location>
</feature>
<keyword evidence="1" id="KW-0539">Nucleus</keyword>
<keyword evidence="1" id="KW-0506">mRNA capping</keyword>
<proteinExistence type="predicted"/>
<feature type="compositionally biased region" description="Acidic residues" evidence="2">
    <location>
        <begin position="52"/>
        <end position="67"/>
    </location>
</feature>
<dbReference type="InterPro" id="IPR029063">
    <property type="entry name" value="SAM-dependent_MTases_sf"/>
</dbReference>
<evidence type="ECO:0000313" key="6">
    <source>
        <dbReference type="Proteomes" id="UP001303046"/>
    </source>
</evidence>
<gene>
    <name evidence="5" type="primary">Necator_chrII.g4884</name>
    <name evidence="5" type="ORF">RB195_017092</name>
</gene>
<dbReference type="PROSITE" id="PS51613">
    <property type="entry name" value="SAM_MT_RRMJ"/>
    <property type="match status" value="1"/>
</dbReference>
<evidence type="ECO:0000259" key="4">
    <source>
        <dbReference type="PROSITE" id="PS51613"/>
    </source>
</evidence>
<dbReference type="Pfam" id="PF01585">
    <property type="entry name" value="G-patch"/>
    <property type="match status" value="1"/>
</dbReference>
<keyword evidence="1" id="KW-0507">mRNA processing</keyword>
<comment type="function">
    <text evidence="1">S-adenosyl-L-methionine-dependent methyltransferase that mediates RNA cap1 2'-O-ribose methylation to the 5'-cap structure of RNAs. Methylates the ribose of the first nucleotide of a m(7)GpppG-capped mRNA to produce m(7)GpppNmp (cap1).</text>
</comment>
<dbReference type="SUPFAM" id="SSF53335">
    <property type="entry name" value="S-adenosyl-L-methionine-dependent methyltransferases"/>
    <property type="match status" value="1"/>
</dbReference>
<dbReference type="PROSITE" id="PS50174">
    <property type="entry name" value="G_PATCH"/>
    <property type="match status" value="1"/>
</dbReference>
<dbReference type="EMBL" id="JAVFWL010000002">
    <property type="protein sequence ID" value="KAK6733118.1"/>
    <property type="molecule type" value="Genomic_DNA"/>
</dbReference>
<dbReference type="InterPro" id="IPR050851">
    <property type="entry name" value="mRNA_Cap_2O-Ribose_MeTrfase"/>
</dbReference>
<evidence type="ECO:0000259" key="3">
    <source>
        <dbReference type="PROSITE" id="PS50174"/>
    </source>
</evidence>
<feature type="compositionally biased region" description="Acidic residues" evidence="2">
    <location>
        <begin position="1"/>
        <end position="10"/>
    </location>
</feature>
<dbReference type="InterPro" id="IPR025816">
    <property type="entry name" value="RrmJ-type_MeTrfase"/>
</dbReference>
<feature type="region of interest" description="Disordered" evidence="2">
    <location>
        <begin position="1"/>
        <end position="75"/>
    </location>
</feature>
<dbReference type="SMART" id="SM00443">
    <property type="entry name" value="G_patch"/>
    <property type="match status" value="1"/>
</dbReference>
<comment type="subcellular location">
    <subcellularLocation>
        <location evidence="1">Nucleus</location>
    </subcellularLocation>
</comment>
<keyword evidence="6" id="KW-1185">Reference proteome</keyword>
<dbReference type="PANTHER" id="PTHR16121">
    <property type="entry name" value="CAP-SPECIFIC MRNA (NUCLEOSIDE-2'-O-)-METHYLTRANSFERASE 1-RELATED"/>
    <property type="match status" value="1"/>
</dbReference>
<accession>A0ABR1C639</accession>
<dbReference type="Gene3D" id="3.40.50.12760">
    <property type="match status" value="1"/>
</dbReference>
<comment type="caution">
    <text evidence="5">The sequence shown here is derived from an EMBL/GenBank/DDBJ whole genome shotgun (WGS) entry which is preliminary data.</text>
</comment>
<feature type="domain" description="RrmJ-type SAM-dependent 2'-O-MTase" evidence="4">
    <location>
        <begin position="236"/>
        <end position="463"/>
    </location>
</feature>
<name>A0ABR1C639_NECAM</name>
<keyword evidence="1" id="KW-0489">Methyltransferase</keyword>
<dbReference type="InterPro" id="IPR000467">
    <property type="entry name" value="G_patch_dom"/>
</dbReference>
<dbReference type="Proteomes" id="UP001303046">
    <property type="component" value="Unassembled WGS sequence"/>
</dbReference>
<dbReference type="Pfam" id="PF01728">
    <property type="entry name" value="FtsJ"/>
    <property type="match status" value="1"/>
</dbReference>
<dbReference type="EC" id="2.1.1.57" evidence="1"/>
<keyword evidence="1" id="KW-0949">S-adenosyl-L-methionine</keyword>
<sequence>MFAESSDSEPDAPSNGREHRMSVLTKAKHEDLKETFEEEYDHYKGKRRCTDDSADGDLSDSSTDDLDSPPPAKIVAVSEEVDRTKPMTNAEKMMAKMGYKEGKGLGKQKQGMVEPVALSTQRGRVGLGHEISKAVGRDFTETWDETKEDKSIEEYVVWLTACPESTRDWVVDNLEGSEWIQIGEKKTTLDDETEFCDGEILRTMIKSKEVFNVIPDRDLREARARANPYETIGGAFFQNRAAMKVANMDKVFDWLLSMETEDKLLNKNPLKSDRPTNNCDRETPLFYFADVCAGPGGFSEYMLWRKAFYNAKGFGFTLKGKDDFKLGKFTASSAYYFEPYYGKHGDGDVMNPENIDSLEDFIMKGTNDMGVDLMMADGGFSVEGQETIQEILSKRLYLCQLLVSLCIVKEGGVFFCKLFDIFTPFSAGLIYLMYIAYDQVTLHKPHTSRPANSERYIVCKGLRKNYSDAIRDYLKRVNIQLDEFAKSKSSRDVISVVPVETMRNDETFTTYLTEHNERLAIRQSTYLQKYLSYARNSSLIDKDQATLRDDCLKYWLVPNKTLDRRERGAERQQIDPDQYFGRFTRKFYGREDFNARLPPFTANLLTERMIKELKYAEYSLNILSNRASTQPELLISTGDAVFVWKKHWERLENNLMRIPDRTVLLVERATTYKLVDKHLDTVAANGLVRILDAAVINGDDVSGLLYSKRMEAAKKFCQALKLVVPQVRLGWGQHERYIVPPQLVTAELFQFDQLAEVRRRFSRLRHSGEEILVFEENGHLLMCKAFRVARLLKESWKMGWSCSRHMTYAFCPQRADLGSFFEPQWEEHECCSSFWESAMTSKAVAGHSPMQYIWSWENSLLDNYGPRIILESDSHKSGPTVNSLLREVANTDEQCKKT</sequence>
<protein>
    <recommendedName>
        <fullName evidence="1">Cap-specific mRNA (nucleoside-2'-O-)-methyltransferase 1</fullName>
        <ecNumber evidence="1">2.1.1.57</ecNumber>
    </recommendedName>
    <alternativeName>
        <fullName evidence="1">Cap1 2'O-ribose methyltransferase 1</fullName>
    </alternativeName>
</protein>
<reference evidence="5 6" key="1">
    <citation type="submission" date="2023-08" db="EMBL/GenBank/DDBJ databases">
        <title>A Necator americanus chromosomal reference genome.</title>
        <authorList>
            <person name="Ilik V."/>
            <person name="Petrzelkova K.J."/>
            <person name="Pardy F."/>
            <person name="Fuh T."/>
            <person name="Niatou-Singa F.S."/>
            <person name="Gouil Q."/>
            <person name="Baker L."/>
            <person name="Ritchie M.E."/>
            <person name="Jex A.R."/>
            <person name="Gazzola D."/>
            <person name="Li H."/>
            <person name="Toshio Fujiwara R."/>
            <person name="Zhan B."/>
            <person name="Aroian R.V."/>
            <person name="Pafco B."/>
            <person name="Schwarz E.M."/>
        </authorList>
    </citation>
    <scope>NUCLEOTIDE SEQUENCE [LARGE SCALE GENOMIC DNA]</scope>
    <source>
        <strain evidence="5 6">Aroian</strain>
        <tissue evidence="5">Whole animal</tissue>
    </source>
</reference>
<evidence type="ECO:0000313" key="5">
    <source>
        <dbReference type="EMBL" id="KAK6733118.1"/>
    </source>
</evidence>
<keyword evidence="1" id="KW-0808">Transferase</keyword>
<evidence type="ECO:0000256" key="1">
    <source>
        <dbReference type="RuleBase" id="RU368012"/>
    </source>
</evidence>
<feature type="domain" description="G-patch" evidence="3">
    <location>
        <begin position="86"/>
        <end position="132"/>
    </location>
</feature>
<dbReference type="PANTHER" id="PTHR16121:SF0">
    <property type="entry name" value="CAP-SPECIFIC MRNA (NUCLEOSIDE-2'-O-)-METHYLTRANSFERASE 1"/>
    <property type="match status" value="1"/>
</dbReference>
<evidence type="ECO:0000256" key="2">
    <source>
        <dbReference type="SAM" id="MobiDB-lite"/>
    </source>
</evidence>
<dbReference type="InterPro" id="IPR002877">
    <property type="entry name" value="RNA_MeTrfase_FtsJ_dom"/>
</dbReference>